<dbReference type="Gene3D" id="3.40.366.10">
    <property type="entry name" value="Malonyl-Coenzyme A Acyl Carrier Protein, domain 2"/>
    <property type="match status" value="1"/>
</dbReference>
<evidence type="ECO:0000256" key="5">
    <source>
        <dbReference type="ARBA" id="ARBA00022679"/>
    </source>
</evidence>
<comment type="pathway">
    <text evidence="2">Lipid metabolism; fatty acid biosynthesis.</text>
</comment>
<evidence type="ECO:0000256" key="3">
    <source>
        <dbReference type="ARBA" id="ARBA00013258"/>
    </source>
</evidence>
<keyword evidence="7" id="KW-0809">Transit peptide</keyword>
<keyword evidence="4" id="KW-0444">Lipid biosynthesis</keyword>
<keyword evidence="9" id="KW-0496">Mitochondrion</keyword>
<feature type="domain" description="Malonyl-CoA:ACP transacylase (MAT)" evidence="14">
    <location>
        <begin position="226"/>
        <end position="532"/>
    </location>
</feature>
<evidence type="ECO:0000256" key="7">
    <source>
        <dbReference type="ARBA" id="ARBA00022946"/>
    </source>
</evidence>
<keyword evidence="15" id="KW-1185">Reference proteome</keyword>
<evidence type="ECO:0000256" key="11">
    <source>
        <dbReference type="ARBA" id="ARBA00061523"/>
    </source>
</evidence>
<dbReference type="GO" id="GO:0004314">
    <property type="term" value="F:[acyl-carrier-protein] S-malonyltransferase activity"/>
    <property type="evidence" value="ECO:0007669"/>
    <property type="project" value="UniProtKB-EC"/>
</dbReference>
<feature type="compositionally biased region" description="Polar residues" evidence="13">
    <location>
        <begin position="102"/>
        <end position="129"/>
    </location>
</feature>
<evidence type="ECO:0000256" key="2">
    <source>
        <dbReference type="ARBA" id="ARBA00005194"/>
    </source>
</evidence>
<dbReference type="OMA" id="FLFPECK"/>
<organism evidence="15 16">
    <name type="scientific">Biomphalaria glabrata</name>
    <name type="common">Bloodfluke planorb</name>
    <name type="synonym">Freshwater snail</name>
    <dbReference type="NCBI Taxonomy" id="6526"/>
    <lineage>
        <taxon>Eukaryota</taxon>
        <taxon>Metazoa</taxon>
        <taxon>Spiralia</taxon>
        <taxon>Lophotrochozoa</taxon>
        <taxon>Mollusca</taxon>
        <taxon>Gastropoda</taxon>
        <taxon>Heterobranchia</taxon>
        <taxon>Euthyneura</taxon>
        <taxon>Panpulmonata</taxon>
        <taxon>Hygrophila</taxon>
        <taxon>Lymnaeoidea</taxon>
        <taxon>Planorbidae</taxon>
        <taxon>Biomphalaria</taxon>
    </lineage>
</organism>
<evidence type="ECO:0000313" key="15">
    <source>
        <dbReference type="Proteomes" id="UP001165740"/>
    </source>
</evidence>
<evidence type="ECO:0000256" key="1">
    <source>
        <dbReference type="ARBA" id="ARBA00004173"/>
    </source>
</evidence>
<dbReference type="FunFam" id="3.30.70.250:FF:000005">
    <property type="entry name" value="Malonyl-CoA-acyl carrier protein transacylase, mitochondrial"/>
    <property type="match status" value="1"/>
</dbReference>
<keyword evidence="10" id="KW-0275">Fatty acid biosynthesis</keyword>
<dbReference type="InterPro" id="IPR014043">
    <property type="entry name" value="Acyl_transferase_dom"/>
</dbReference>
<proteinExistence type="inferred from homology"/>
<dbReference type="Pfam" id="PF00698">
    <property type="entry name" value="Acyl_transf_1"/>
    <property type="match status" value="1"/>
</dbReference>
<dbReference type="PANTHER" id="PTHR47170">
    <property type="entry name" value="MALONYL-COA ACP TRANSACYLASE, ACP-BINDING"/>
    <property type="match status" value="1"/>
</dbReference>
<evidence type="ECO:0000256" key="8">
    <source>
        <dbReference type="ARBA" id="ARBA00023098"/>
    </source>
</evidence>
<keyword evidence="8" id="KW-0443">Lipid metabolism</keyword>
<evidence type="ECO:0000259" key="14">
    <source>
        <dbReference type="SMART" id="SM00827"/>
    </source>
</evidence>
<dbReference type="InterPro" id="IPR052760">
    <property type="entry name" value="Mitochondrial_malonyltrans"/>
</dbReference>
<dbReference type="SUPFAM" id="SSF52151">
    <property type="entry name" value="FabD/lysophospholipase-like"/>
    <property type="match status" value="1"/>
</dbReference>
<dbReference type="SUPFAM" id="SSF55048">
    <property type="entry name" value="Probable ACP-binding domain of malonyl-CoA ACP transacylase"/>
    <property type="match status" value="1"/>
</dbReference>
<keyword evidence="5" id="KW-0808">Transferase</keyword>
<dbReference type="SMART" id="SM00827">
    <property type="entry name" value="PKS_AT"/>
    <property type="match status" value="1"/>
</dbReference>
<dbReference type="Proteomes" id="UP001165740">
    <property type="component" value="Chromosome 7"/>
</dbReference>
<feature type="region of interest" description="Disordered" evidence="13">
    <location>
        <begin position="102"/>
        <end position="131"/>
    </location>
</feature>
<evidence type="ECO:0000256" key="10">
    <source>
        <dbReference type="ARBA" id="ARBA00023160"/>
    </source>
</evidence>
<dbReference type="InterPro" id="IPR016035">
    <property type="entry name" value="Acyl_Trfase/lysoPLipase"/>
</dbReference>
<name>A0A9W3AYC8_BIOGL</name>
<comment type="similarity">
    <text evidence="11">Belongs to the type II malonyltransferase family.</text>
</comment>
<dbReference type="AlphaFoldDB" id="A0A9W3AYC8"/>
<sequence>MALILQKHKFVGATLVLSQFRQFSRIVNSVRMKRVTLQLQRQGLLHIDLDLIKSNQISTLSHKESAILCETDQGNTAKCSVSQQTSNKCSYKLLQLKPCKTNSKRNFSSNNGSASDGTSDGSNTENVVQQKLPRRVLKRLHKQGVSEEQFISKLNSTFENMKEQRKSIDKKDKLEDLLKSMSTEPRYLSETDNFPSDLERHRQWEKQKKLASIAPKKSPSQTSVILFPGQGSQVVGMGKKLLPFPRVHDLYEEASSLLGFDLLKICLNGPKSELDKTKYCQPAVVITSLAAIEKFKEEHPQALESCVATAGFSVGEFAALVFCGVLSFPDAVKLVKVRAEAMQKASEMVASGMLSVFLAHDSNLSLAIKTAKDYCQERRGIENPVCVVANYLFPECKVIAGHEEAIEFLSTNAKEFGILRTKRLAVSGAFHTNLMESAVQPLQRALAGMKIGSPKFTVYSNVTNAPYHPKTNFAHMLGQQLVKPVKWEQIMHNIYSRDKGVEFPNTYEIGPGRQMGTFLKQVNLLAHKQYHNVEV</sequence>
<evidence type="ECO:0000256" key="6">
    <source>
        <dbReference type="ARBA" id="ARBA00022832"/>
    </source>
</evidence>
<evidence type="ECO:0000256" key="4">
    <source>
        <dbReference type="ARBA" id="ARBA00022516"/>
    </source>
</evidence>
<dbReference type="Gene3D" id="3.30.70.250">
    <property type="entry name" value="Malonyl-CoA ACP transacylase, ACP-binding"/>
    <property type="match status" value="1"/>
</dbReference>
<gene>
    <name evidence="16" type="primary">LOC106063772</name>
</gene>
<evidence type="ECO:0000256" key="9">
    <source>
        <dbReference type="ARBA" id="ARBA00023128"/>
    </source>
</evidence>
<evidence type="ECO:0000256" key="13">
    <source>
        <dbReference type="SAM" id="MobiDB-lite"/>
    </source>
</evidence>
<accession>A0A9W3AYC8</accession>
<dbReference type="GeneID" id="106063772"/>
<dbReference type="EC" id="2.3.1.39" evidence="3"/>
<dbReference type="GO" id="GO:0005739">
    <property type="term" value="C:mitochondrion"/>
    <property type="evidence" value="ECO:0007669"/>
    <property type="project" value="UniProtKB-SubCell"/>
</dbReference>
<dbReference type="InterPro" id="IPR016036">
    <property type="entry name" value="Malonyl_transacylase_ACP-bd"/>
</dbReference>
<dbReference type="GO" id="GO:0006633">
    <property type="term" value="P:fatty acid biosynthetic process"/>
    <property type="evidence" value="ECO:0007669"/>
    <property type="project" value="UniProtKB-KW"/>
</dbReference>
<dbReference type="InterPro" id="IPR001227">
    <property type="entry name" value="Ac_transferase_dom_sf"/>
</dbReference>
<comment type="subcellular location">
    <subcellularLocation>
        <location evidence="1">Mitochondrion</location>
    </subcellularLocation>
</comment>
<protein>
    <recommendedName>
        <fullName evidence="3">[acyl-carrier-protein] S-malonyltransferase</fullName>
        <ecNumber evidence="3">2.3.1.39</ecNumber>
    </recommendedName>
    <alternativeName>
        <fullName evidence="12">[Acyl-carrier-protein] malonyltransferase</fullName>
    </alternativeName>
</protein>
<dbReference type="OrthoDB" id="541883at2759"/>
<reference evidence="16" key="1">
    <citation type="submission" date="2025-08" db="UniProtKB">
        <authorList>
            <consortium name="RefSeq"/>
        </authorList>
    </citation>
    <scope>IDENTIFICATION</scope>
</reference>
<keyword evidence="6" id="KW-0276">Fatty acid metabolism</keyword>
<dbReference type="RefSeq" id="XP_055892225.1">
    <property type="nucleotide sequence ID" value="XM_056036250.1"/>
</dbReference>
<evidence type="ECO:0000313" key="16">
    <source>
        <dbReference type="RefSeq" id="XP_055892225.1"/>
    </source>
</evidence>
<dbReference type="PANTHER" id="PTHR47170:SF2">
    <property type="entry name" value="MALONYL-COA:ACP TRANSACYLASE (MAT) DOMAIN-CONTAINING PROTEIN"/>
    <property type="match status" value="1"/>
</dbReference>
<evidence type="ECO:0000256" key="12">
    <source>
        <dbReference type="ARBA" id="ARBA00077751"/>
    </source>
</evidence>